<dbReference type="Pfam" id="PF01344">
    <property type="entry name" value="Kelch_1"/>
    <property type="match status" value="1"/>
</dbReference>
<protein>
    <submittedName>
        <fullName evidence="4">Uncharacterized protein</fullName>
    </submittedName>
</protein>
<dbReference type="PANTHER" id="PTHR46344">
    <property type="entry name" value="OS02G0202900 PROTEIN"/>
    <property type="match status" value="1"/>
</dbReference>
<feature type="chain" id="PRO_5014392918" evidence="3">
    <location>
        <begin position="20"/>
        <end position="404"/>
    </location>
</feature>
<evidence type="ECO:0000313" key="5">
    <source>
        <dbReference type="Proteomes" id="UP000236333"/>
    </source>
</evidence>
<dbReference type="InterPro" id="IPR015915">
    <property type="entry name" value="Kelch-typ_b-propeller"/>
</dbReference>
<feature type="signal peptide" evidence="3">
    <location>
        <begin position="1"/>
        <end position="19"/>
    </location>
</feature>
<sequence length="404" mass="42844">MALPLSLWLLLLGAGLVAAADPLMWEELPSMPANLGEVASGVCKGNKGIPHLVVVGQGSLASLADTDLTLVFNVKTRTWQKGAQRPYKGNHHAAVGVGNRFYLIGGFLGDSAGRMQVYDCRKGQWSEGPRPPFASASGATAAIGDKQIIYCGGITDGDKAKGRARPDCARYDVKKNTWHTDVPPMPVGVHHAAAGCDGKRVFFFGGRTSSGNRVTGGVGHTQIYDPKKKARQHGAGGRIIGALCGRIQRTKRRTCTASVPPLPVIAEPHGPRAYDTVRTWSSSTQPLGPAPLSIARGGMGAVPYLNGKLMVFGGEAQCPKDRPSCEEKSEGRTPNGVYNRVDVYDPKKDTWEELLYAMPLPRHGIFPQALGDKVLVCGGNAKAGRQGESNTCSTVHFAGGGKKP</sequence>
<evidence type="ECO:0000256" key="2">
    <source>
        <dbReference type="ARBA" id="ARBA00022737"/>
    </source>
</evidence>
<evidence type="ECO:0000256" key="1">
    <source>
        <dbReference type="ARBA" id="ARBA00022441"/>
    </source>
</evidence>
<organism evidence="4 5">
    <name type="scientific">Tetrabaena socialis</name>
    <dbReference type="NCBI Taxonomy" id="47790"/>
    <lineage>
        <taxon>Eukaryota</taxon>
        <taxon>Viridiplantae</taxon>
        <taxon>Chlorophyta</taxon>
        <taxon>core chlorophytes</taxon>
        <taxon>Chlorophyceae</taxon>
        <taxon>CS clade</taxon>
        <taxon>Chlamydomonadales</taxon>
        <taxon>Tetrabaenaceae</taxon>
        <taxon>Tetrabaena</taxon>
    </lineage>
</organism>
<dbReference type="EMBL" id="PGGS01000182">
    <property type="protein sequence ID" value="PNH07412.1"/>
    <property type="molecule type" value="Genomic_DNA"/>
</dbReference>
<dbReference type="OrthoDB" id="530324at2759"/>
<keyword evidence="2" id="KW-0677">Repeat</keyword>
<dbReference type="Proteomes" id="UP000236333">
    <property type="component" value="Unassembled WGS sequence"/>
</dbReference>
<evidence type="ECO:0000313" key="4">
    <source>
        <dbReference type="EMBL" id="PNH07412.1"/>
    </source>
</evidence>
<proteinExistence type="predicted"/>
<keyword evidence="5" id="KW-1185">Reference proteome</keyword>
<dbReference type="SUPFAM" id="SSF117281">
    <property type="entry name" value="Kelch motif"/>
    <property type="match status" value="1"/>
</dbReference>
<evidence type="ECO:0000256" key="3">
    <source>
        <dbReference type="SAM" id="SignalP"/>
    </source>
</evidence>
<keyword evidence="1" id="KW-0880">Kelch repeat</keyword>
<reference evidence="4 5" key="1">
    <citation type="journal article" date="2017" name="Mol. Biol. Evol.">
        <title>The 4-celled Tetrabaena socialis nuclear genome reveals the essential components for genetic control of cell number at the origin of multicellularity in the volvocine lineage.</title>
        <authorList>
            <person name="Featherston J."/>
            <person name="Arakaki Y."/>
            <person name="Hanschen E.R."/>
            <person name="Ferris P.J."/>
            <person name="Michod R.E."/>
            <person name="Olson B.J.S.C."/>
            <person name="Nozaki H."/>
            <person name="Durand P.M."/>
        </authorList>
    </citation>
    <scope>NUCLEOTIDE SEQUENCE [LARGE SCALE GENOMIC DNA]</scope>
    <source>
        <strain evidence="4 5">NIES-571</strain>
    </source>
</reference>
<accession>A0A2J8A4F1</accession>
<comment type="caution">
    <text evidence="4">The sequence shown here is derived from an EMBL/GenBank/DDBJ whole genome shotgun (WGS) entry which is preliminary data.</text>
</comment>
<dbReference type="AlphaFoldDB" id="A0A2J8A4F1"/>
<dbReference type="Gene3D" id="2.120.10.80">
    <property type="entry name" value="Kelch-type beta propeller"/>
    <property type="match status" value="2"/>
</dbReference>
<name>A0A2J8A4F1_9CHLO</name>
<dbReference type="PANTHER" id="PTHR46344:SF27">
    <property type="entry name" value="KELCH REPEAT SUPERFAMILY PROTEIN"/>
    <property type="match status" value="1"/>
</dbReference>
<keyword evidence="3" id="KW-0732">Signal</keyword>
<gene>
    <name evidence="4" type="ORF">TSOC_006132</name>
</gene>
<dbReference type="InterPro" id="IPR006652">
    <property type="entry name" value="Kelch_1"/>
</dbReference>